<protein>
    <recommendedName>
        <fullName evidence="4">Trypsin-like peptidase domain-containing protein</fullName>
    </recommendedName>
</protein>
<sequence>GGIYMKLNNCIISLFFVLVSAIANSEENCINPKNYARSTVAITRYFEKGSASGTAWFYKDKKTLITAGHVAQILASNGEWTTVELQQRETHGFLVTKMRARIKKMGNIASATYFEIAALEKYAREDLAFIELEHPYHEALPLDISRERAPDYSLLWAIAYPLGKLVYARSRTLPPGIEVEYEKDYPSMIHVEAIDNRQALLEGSSGGPALNCAGKVSAIINMALGETYVSSKGKIVRRATKGTATNYGLPEAFVEELEARK</sequence>
<evidence type="ECO:0000256" key="1">
    <source>
        <dbReference type="SAM" id="SignalP"/>
    </source>
</evidence>
<dbReference type="InterPro" id="IPR043504">
    <property type="entry name" value="Peptidase_S1_PA_chymotrypsin"/>
</dbReference>
<evidence type="ECO:0008006" key="4">
    <source>
        <dbReference type="Google" id="ProtNLM"/>
    </source>
</evidence>
<feature type="chain" id="PRO_5002538069" description="Trypsin-like peptidase domain-containing protein" evidence="1">
    <location>
        <begin position="26"/>
        <end position="261"/>
    </location>
</feature>
<accession>A0A0G1K1L4</accession>
<dbReference type="AlphaFoldDB" id="A0A0G1K1L4"/>
<dbReference type="Proteomes" id="UP000034889">
    <property type="component" value="Unassembled WGS sequence"/>
</dbReference>
<name>A0A0G1K1L4_9BACT</name>
<gene>
    <name evidence="2" type="ORF">UW74_C0034G0001</name>
</gene>
<keyword evidence="1" id="KW-0732">Signal</keyword>
<evidence type="ECO:0000313" key="2">
    <source>
        <dbReference type="EMBL" id="KKT77746.1"/>
    </source>
</evidence>
<feature type="signal peptide" evidence="1">
    <location>
        <begin position="1"/>
        <end position="25"/>
    </location>
</feature>
<reference evidence="2 3" key="1">
    <citation type="journal article" date="2015" name="Nature">
        <title>rRNA introns, odd ribosomes, and small enigmatic genomes across a large radiation of phyla.</title>
        <authorList>
            <person name="Brown C.T."/>
            <person name="Hug L.A."/>
            <person name="Thomas B.C."/>
            <person name="Sharon I."/>
            <person name="Castelle C.J."/>
            <person name="Singh A."/>
            <person name="Wilkins M.J."/>
            <person name="Williams K.H."/>
            <person name="Banfield J.F."/>
        </authorList>
    </citation>
    <scope>NUCLEOTIDE SEQUENCE [LARGE SCALE GENOMIC DNA]</scope>
</reference>
<proteinExistence type="predicted"/>
<dbReference type="Gene3D" id="2.40.10.10">
    <property type="entry name" value="Trypsin-like serine proteases"/>
    <property type="match status" value="2"/>
</dbReference>
<evidence type="ECO:0000313" key="3">
    <source>
        <dbReference type="Proteomes" id="UP000034889"/>
    </source>
</evidence>
<feature type="non-terminal residue" evidence="2">
    <location>
        <position position="1"/>
    </location>
</feature>
<dbReference type="EMBL" id="LCJM01000034">
    <property type="protein sequence ID" value="KKT77746.1"/>
    <property type="molecule type" value="Genomic_DNA"/>
</dbReference>
<organism evidence="2 3">
    <name type="scientific">Candidatus Giovannonibacteria bacterium GW2011_GWC2_44_8</name>
    <dbReference type="NCBI Taxonomy" id="1618657"/>
    <lineage>
        <taxon>Bacteria</taxon>
        <taxon>Candidatus Giovannoniibacteriota</taxon>
    </lineage>
</organism>
<dbReference type="InterPro" id="IPR009003">
    <property type="entry name" value="Peptidase_S1_PA"/>
</dbReference>
<dbReference type="SUPFAM" id="SSF50494">
    <property type="entry name" value="Trypsin-like serine proteases"/>
    <property type="match status" value="1"/>
</dbReference>
<dbReference type="Pfam" id="PF13365">
    <property type="entry name" value="Trypsin_2"/>
    <property type="match status" value="1"/>
</dbReference>
<comment type="caution">
    <text evidence="2">The sequence shown here is derived from an EMBL/GenBank/DDBJ whole genome shotgun (WGS) entry which is preliminary data.</text>
</comment>